<evidence type="ECO:0000256" key="1">
    <source>
        <dbReference type="ARBA" id="ARBA00004651"/>
    </source>
</evidence>
<comment type="subcellular location">
    <subcellularLocation>
        <location evidence="1">Cell membrane</location>
        <topology evidence="1">Multi-pass membrane protein</topology>
    </subcellularLocation>
</comment>
<evidence type="ECO:0000313" key="7">
    <source>
        <dbReference type="EMBL" id="MCF8714890.1"/>
    </source>
</evidence>
<dbReference type="Proteomes" id="UP000829517">
    <property type="component" value="Unassembled WGS sequence"/>
</dbReference>
<evidence type="ECO:0000256" key="3">
    <source>
        <dbReference type="ARBA" id="ARBA00022692"/>
    </source>
</evidence>
<comment type="caution">
    <text evidence="7">The sequence shown here is derived from an EMBL/GenBank/DDBJ whole genome shotgun (WGS) entry which is preliminary data.</text>
</comment>
<feature type="transmembrane region" description="Helical" evidence="6">
    <location>
        <begin position="48"/>
        <end position="70"/>
    </location>
</feature>
<keyword evidence="8" id="KW-1185">Reference proteome</keyword>
<keyword evidence="5 6" id="KW-0472">Membrane</keyword>
<accession>A0ABS9J3A1</accession>
<evidence type="ECO:0000256" key="4">
    <source>
        <dbReference type="ARBA" id="ARBA00022989"/>
    </source>
</evidence>
<feature type="transmembrane region" description="Helical" evidence="6">
    <location>
        <begin position="354"/>
        <end position="370"/>
    </location>
</feature>
<feature type="transmembrane region" description="Helical" evidence="6">
    <location>
        <begin position="297"/>
        <end position="319"/>
    </location>
</feature>
<dbReference type="PANTHER" id="PTHR30250:SF11">
    <property type="entry name" value="O-ANTIGEN TRANSPORTER-RELATED"/>
    <property type="match status" value="1"/>
</dbReference>
<feature type="transmembrane region" description="Helical" evidence="6">
    <location>
        <begin position="263"/>
        <end position="285"/>
    </location>
</feature>
<evidence type="ECO:0000256" key="2">
    <source>
        <dbReference type="ARBA" id="ARBA00022475"/>
    </source>
</evidence>
<keyword evidence="2" id="KW-1003">Cell membrane</keyword>
<feature type="transmembrane region" description="Helical" evidence="6">
    <location>
        <begin position="136"/>
        <end position="158"/>
    </location>
</feature>
<protein>
    <submittedName>
        <fullName evidence="7">Oligosaccharide flippase family protein</fullName>
    </submittedName>
</protein>
<name>A0ABS9J3A1_9FLAO</name>
<dbReference type="EMBL" id="JAETXX010000004">
    <property type="protein sequence ID" value="MCF8714890.1"/>
    <property type="molecule type" value="Genomic_DNA"/>
</dbReference>
<keyword evidence="3 6" id="KW-0812">Transmembrane</keyword>
<evidence type="ECO:0000313" key="8">
    <source>
        <dbReference type="Proteomes" id="UP000829517"/>
    </source>
</evidence>
<dbReference type="InterPro" id="IPR050833">
    <property type="entry name" value="Poly_Biosynth_Transport"/>
</dbReference>
<feature type="transmembrane region" description="Helical" evidence="6">
    <location>
        <begin position="326"/>
        <end position="348"/>
    </location>
</feature>
<reference evidence="7 8" key="1">
    <citation type="submission" date="2021-01" db="EMBL/GenBank/DDBJ databases">
        <title>Genome sequencing of Joostella atrarenae M1-2 (= KCTC 23194).</title>
        <authorList>
            <person name="Zakaria M.R."/>
            <person name="Lam M.Q."/>
            <person name="Chong C.S."/>
        </authorList>
    </citation>
    <scope>NUCLEOTIDE SEQUENCE [LARGE SCALE GENOMIC DNA]</scope>
    <source>
        <strain evidence="7 8">M1-2</strain>
    </source>
</reference>
<dbReference type="InterPro" id="IPR002797">
    <property type="entry name" value="Polysacc_synth"/>
</dbReference>
<dbReference type="Pfam" id="PF01943">
    <property type="entry name" value="Polysacc_synt"/>
    <property type="match status" value="1"/>
</dbReference>
<feature type="transmembrane region" description="Helical" evidence="6">
    <location>
        <begin position="82"/>
        <end position="102"/>
    </location>
</feature>
<dbReference type="PANTHER" id="PTHR30250">
    <property type="entry name" value="PST FAMILY PREDICTED COLANIC ACID TRANSPORTER"/>
    <property type="match status" value="1"/>
</dbReference>
<sequence>MGVENYGKYAFTYSIIIYILLIVNFGFNFSATQDVSVNRNDKIYLSKVFSEVLCIRILLAVFSISIVLLVTLTTSRFEEIGLLLLNGLGIVLGTILTPSFLFQGVEKMQFVTIGAVIPKLVMICTIFFVINGGDDLSLLMNIQSLGFIISGVVSSFIAHKTIGVRILKIELEGVIDRLKGSRSLFFSTLGMSLYRESGTIIIGVFLNYEIVGFYSAAEKIVRVIQGILNPVAQSLFPYIAHRFSEENNVKVKVAILLRIIKNYALVLFCFVLLIITVLPSIIIYFTDDKYLLSILDIKLLSPLVFFGCLSYVVGIVGLVNLGYEKYFVKGVFMAGTLAIILAVIGVNLFDDKGVAIAISVSETFLFFYLFKKLYSLK</sequence>
<evidence type="ECO:0000256" key="5">
    <source>
        <dbReference type="ARBA" id="ARBA00023136"/>
    </source>
</evidence>
<gene>
    <name evidence="7" type="ORF">JM658_08615</name>
</gene>
<feature type="transmembrane region" description="Helical" evidence="6">
    <location>
        <begin position="6"/>
        <end position="27"/>
    </location>
</feature>
<proteinExistence type="predicted"/>
<evidence type="ECO:0000256" key="6">
    <source>
        <dbReference type="SAM" id="Phobius"/>
    </source>
</evidence>
<organism evidence="7 8">
    <name type="scientific">Joostella atrarenae</name>
    <dbReference type="NCBI Taxonomy" id="679257"/>
    <lineage>
        <taxon>Bacteria</taxon>
        <taxon>Pseudomonadati</taxon>
        <taxon>Bacteroidota</taxon>
        <taxon>Flavobacteriia</taxon>
        <taxon>Flavobacteriales</taxon>
        <taxon>Flavobacteriaceae</taxon>
        <taxon>Joostella</taxon>
    </lineage>
</organism>
<keyword evidence="4 6" id="KW-1133">Transmembrane helix</keyword>
<feature type="transmembrane region" description="Helical" evidence="6">
    <location>
        <begin position="109"/>
        <end position="130"/>
    </location>
</feature>